<reference evidence="3" key="1">
    <citation type="journal article" date="2017" name="Genome Biol.">
        <title>Comparative genomics reveals high biological diversity and specific adaptations in the industrially and medically important fungal genus Aspergillus.</title>
        <authorList>
            <person name="de Vries R.P."/>
            <person name="Riley R."/>
            <person name="Wiebenga A."/>
            <person name="Aguilar-Osorio G."/>
            <person name="Amillis S."/>
            <person name="Uchima C.A."/>
            <person name="Anderluh G."/>
            <person name="Asadollahi M."/>
            <person name="Askin M."/>
            <person name="Barry K."/>
            <person name="Battaglia E."/>
            <person name="Bayram O."/>
            <person name="Benocci T."/>
            <person name="Braus-Stromeyer S.A."/>
            <person name="Caldana C."/>
            <person name="Canovas D."/>
            <person name="Cerqueira G.C."/>
            <person name="Chen F."/>
            <person name="Chen W."/>
            <person name="Choi C."/>
            <person name="Clum A."/>
            <person name="Dos Santos R.A."/>
            <person name="Damasio A.R."/>
            <person name="Diallinas G."/>
            <person name="Emri T."/>
            <person name="Fekete E."/>
            <person name="Flipphi M."/>
            <person name="Freyberg S."/>
            <person name="Gallo A."/>
            <person name="Gournas C."/>
            <person name="Habgood R."/>
            <person name="Hainaut M."/>
            <person name="Harispe M.L."/>
            <person name="Henrissat B."/>
            <person name="Hilden K.S."/>
            <person name="Hope R."/>
            <person name="Hossain A."/>
            <person name="Karabika E."/>
            <person name="Karaffa L."/>
            <person name="Karanyi Z."/>
            <person name="Krasevec N."/>
            <person name="Kuo A."/>
            <person name="Kusch H."/>
            <person name="LaButti K."/>
            <person name="Lagendijk E.L."/>
            <person name="Lapidus A."/>
            <person name="Levasseur A."/>
            <person name="Lindquist E."/>
            <person name="Lipzen A."/>
            <person name="Logrieco A.F."/>
            <person name="MacCabe A."/>
            <person name="Maekelae M.R."/>
            <person name="Malavazi I."/>
            <person name="Melin P."/>
            <person name="Meyer V."/>
            <person name="Mielnichuk N."/>
            <person name="Miskei M."/>
            <person name="Molnar A.P."/>
            <person name="Mule G."/>
            <person name="Ngan C.Y."/>
            <person name="Orejas M."/>
            <person name="Orosz E."/>
            <person name="Ouedraogo J.P."/>
            <person name="Overkamp K.M."/>
            <person name="Park H.-S."/>
            <person name="Perrone G."/>
            <person name="Piumi F."/>
            <person name="Punt P.J."/>
            <person name="Ram A.F."/>
            <person name="Ramon A."/>
            <person name="Rauscher S."/>
            <person name="Record E."/>
            <person name="Riano-Pachon D.M."/>
            <person name="Robert V."/>
            <person name="Roehrig J."/>
            <person name="Ruller R."/>
            <person name="Salamov A."/>
            <person name="Salih N.S."/>
            <person name="Samson R.A."/>
            <person name="Sandor E."/>
            <person name="Sanguinetti M."/>
            <person name="Schuetze T."/>
            <person name="Sepcic K."/>
            <person name="Shelest E."/>
            <person name="Sherlock G."/>
            <person name="Sophianopoulou V."/>
            <person name="Squina F.M."/>
            <person name="Sun H."/>
            <person name="Susca A."/>
            <person name="Todd R.B."/>
            <person name="Tsang A."/>
            <person name="Unkles S.E."/>
            <person name="van de Wiele N."/>
            <person name="van Rossen-Uffink D."/>
            <person name="Oliveira J.V."/>
            <person name="Vesth T.C."/>
            <person name="Visser J."/>
            <person name="Yu J.-H."/>
            <person name="Zhou M."/>
            <person name="Andersen M.R."/>
            <person name="Archer D.B."/>
            <person name="Baker S.E."/>
            <person name="Benoit I."/>
            <person name="Brakhage A.A."/>
            <person name="Braus G.H."/>
            <person name="Fischer R."/>
            <person name="Frisvad J.C."/>
            <person name="Goldman G.H."/>
            <person name="Houbraken J."/>
            <person name="Oakley B."/>
            <person name="Pocsi I."/>
            <person name="Scazzocchio C."/>
            <person name="Seiboth B."/>
            <person name="vanKuyk P.A."/>
            <person name="Wortman J."/>
            <person name="Dyer P.S."/>
            <person name="Grigoriev I.V."/>
        </authorList>
    </citation>
    <scope>NUCLEOTIDE SEQUENCE [LARGE SCALE GENOMIC DNA]</scope>
    <source>
        <strain evidence="3">CBS 516.65</strain>
    </source>
</reference>
<dbReference type="Pfam" id="PF00646">
    <property type="entry name" value="F-box"/>
    <property type="match status" value="1"/>
</dbReference>
<keyword evidence="3" id="KW-1185">Reference proteome</keyword>
<dbReference type="VEuPathDB" id="FungiDB:ASPGLDRAFT_29305"/>
<evidence type="ECO:0000313" key="2">
    <source>
        <dbReference type="EMBL" id="OJJ80018.1"/>
    </source>
</evidence>
<name>A0A1L9V7W5_ASPGL</name>
<dbReference type="AlphaFoldDB" id="A0A1L9V7W5"/>
<dbReference type="Proteomes" id="UP000184300">
    <property type="component" value="Unassembled WGS sequence"/>
</dbReference>
<sequence>MARIALRQRWSILCHKLSRLAQRQRPSKIAAPSTEKQGLEPMLFKFSMELLLQIFSHLPLPSRVCLALSCKDLYDLFSWVLKAKELRFPGLRTMGKPLSTSDRWYVKSREYHLRMKLLSQLEDSKWTCCAYCQKLHPREEFDAMYRLIGPCLRRCNDWAGILDFCPCISMTIRDRAHVVKYLMRKSTDDRIARRFIDTGLFKDSANDQGGRCLLHECRAYSAVQAVTILTLTEGNRLRAYYWYKLPTNYLISEMVPVWLCPTKWLSLMRNSDTWHCPSCSSDITKLTDSNTPDMTVVNVRRPLGIGEWPRATGYLRLSSQYTLSIDMTPWLNTNIPSYEALIAN</sequence>
<dbReference type="GeneID" id="34460099"/>
<dbReference type="InterPro" id="IPR001810">
    <property type="entry name" value="F-box_dom"/>
</dbReference>
<gene>
    <name evidence="2" type="ORF">ASPGLDRAFT_29305</name>
</gene>
<evidence type="ECO:0000259" key="1">
    <source>
        <dbReference type="Pfam" id="PF00646"/>
    </source>
</evidence>
<dbReference type="EMBL" id="KV878913">
    <property type="protein sequence ID" value="OJJ80018.1"/>
    <property type="molecule type" value="Genomic_DNA"/>
</dbReference>
<organism evidence="2 3">
    <name type="scientific">Aspergillus glaucus CBS 516.65</name>
    <dbReference type="NCBI Taxonomy" id="1160497"/>
    <lineage>
        <taxon>Eukaryota</taxon>
        <taxon>Fungi</taxon>
        <taxon>Dikarya</taxon>
        <taxon>Ascomycota</taxon>
        <taxon>Pezizomycotina</taxon>
        <taxon>Eurotiomycetes</taxon>
        <taxon>Eurotiomycetidae</taxon>
        <taxon>Eurotiales</taxon>
        <taxon>Aspergillaceae</taxon>
        <taxon>Aspergillus</taxon>
        <taxon>Aspergillus subgen. Aspergillus</taxon>
    </lineage>
</organism>
<accession>A0A1L9V7W5</accession>
<evidence type="ECO:0000313" key="3">
    <source>
        <dbReference type="Proteomes" id="UP000184300"/>
    </source>
</evidence>
<dbReference type="CDD" id="cd09917">
    <property type="entry name" value="F-box_SF"/>
    <property type="match status" value="1"/>
</dbReference>
<dbReference type="RefSeq" id="XP_022396716.1">
    <property type="nucleotide sequence ID" value="XM_022543838.1"/>
</dbReference>
<dbReference type="OrthoDB" id="4454461at2759"/>
<proteinExistence type="predicted"/>
<feature type="domain" description="F-box" evidence="1">
    <location>
        <begin position="48"/>
        <end position="80"/>
    </location>
</feature>
<protein>
    <recommendedName>
        <fullName evidence="1">F-box domain-containing protein</fullName>
    </recommendedName>
</protein>